<dbReference type="AlphaFoldDB" id="A0A9W8APE5"/>
<feature type="transmembrane region" description="Helical" evidence="1">
    <location>
        <begin position="63"/>
        <end position="85"/>
    </location>
</feature>
<keyword evidence="1" id="KW-1133">Transmembrane helix</keyword>
<feature type="transmembrane region" description="Helical" evidence="1">
    <location>
        <begin position="105"/>
        <end position="130"/>
    </location>
</feature>
<keyword evidence="1" id="KW-0472">Membrane</keyword>
<evidence type="ECO:0000313" key="3">
    <source>
        <dbReference type="Proteomes" id="UP001150925"/>
    </source>
</evidence>
<sequence>MKPEPLEDKTNDAHIHAVVKILTTTAREPLTSTQVVRLRQFINYARHQDLVIYRKPVGQFQRIAKFSLLAQLLFWLNLAHLAYLNMREPNPETGELEMAPQLKRAGMSAAMLTVALFVSGLMLTYASAYVSSVTLLKGGQTLLFETATLFKPGRYQMPLTSVFGAARLGNNPVATKGTNYYYLRSTGRKIGFQLDRRAEFLEPSTWDALFYRNLPRR</sequence>
<organism evidence="2 3">
    <name type="scientific">Dispira parvispora</name>
    <dbReference type="NCBI Taxonomy" id="1520584"/>
    <lineage>
        <taxon>Eukaryota</taxon>
        <taxon>Fungi</taxon>
        <taxon>Fungi incertae sedis</taxon>
        <taxon>Zoopagomycota</taxon>
        <taxon>Kickxellomycotina</taxon>
        <taxon>Dimargaritomycetes</taxon>
        <taxon>Dimargaritales</taxon>
        <taxon>Dimargaritaceae</taxon>
        <taxon>Dispira</taxon>
    </lineage>
</organism>
<protein>
    <submittedName>
        <fullName evidence="2">Uncharacterized protein</fullName>
    </submittedName>
</protein>
<proteinExistence type="predicted"/>
<evidence type="ECO:0000313" key="2">
    <source>
        <dbReference type="EMBL" id="KAJ1964467.1"/>
    </source>
</evidence>
<dbReference type="OrthoDB" id="5950063at2759"/>
<dbReference type="Proteomes" id="UP001150925">
    <property type="component" value="Unassembled WGS sequence"/>
</dbReference>
<dbReference type="InterPro" id="IPR026100">
    <property type="entry name" value="Tmem223"/>
</dbReference>
<accession>A0A9W8APE5</accession>
<keyword evidence="3" id="KW-1185">Reference proteome</keyword>
<comment type="caution">
    <text evidence="2">The sequence shown here is derived from an EMBL/GenBank/DDBJ whole genome shotgun (WGS) entry which is preliminary data.</text>
</comment>
<gene>
    <name evidence="2" type="ORF">IWQ62_002923</name>
</gene>
<dbReference type="PANTHER" id="PTHR14549:SF2">
    <property type="entry name" value="TRANSMEMBRANE PROTEIN 223"/>
    <property type="match status" value="1"/>
</dbReference>
<evidence type="ECO:0000256" key="1">
    <source>
        <dbReference type="SAM" id="Phobius"/>
    </source>
</evidence>
<dbReference type="GO" id="GO:0005739">
    <property type="term" value="C:mitochondrion"/>
    <property type="evidence" value="ECO:0007669"/>
    <property type="project" value="TreeGrafter"/>
</dbReference>
<keyword evidence="1" id="KW-0812">Transmembrane</keyword>
<dbReference type="EMBL" id="JANBPY010000697">
    <property type="protein sequence ID" value="KAJ1964467.1"/>
    <property type="molecule type" value="Genomic_DNA"/>
</dbReference>
<name>A0A9W8APE5_9FUNG</name>
<reference evidence="2" key="1">
    <citation type="submission" date="2022-07" db="EMBL/GenBank/DDBJ databases">
        <title>Phylogenomic reconstructions and comparative analyses of Kickxellomycotina fungi.</title>
        <authorList>
            <person name="Reynolds N.K."/>
            <person name="Stajich J.E."/>
            <person name="Barry K."/>
            <person name="Grigoriev I.V."/>
            <person name="Crous P."/>
            <person name="Smith M.E."/>
        </authorList>
    </citation>
    <scope>NUCLEOTIDE SEQUENCE</scope>
    <source>
        <strain evidence="2">RSA 1196</strain>
    </source>
</reference>
<dbReference type="InterPro" id="IPR045325">
    <property type="entry name" value="TMEM70/TMEM186/TMEM223"/>
</dbReference>
<dbReference type="Pfam" id="PF06979">
    <property type="entry name" value="TMEM70"/>
    <property type="match status" value="1"/>
</dbReference>
<dbReference type="PANTHER" id="PTHR14549">
    <property type="entry name" value="TRANSMEMBRANE PROTEIN 223"/>
    <property type="match status" value="1"/>
</dbReference>